<comment type="caution">
    <text evidence="2">The sequence shown here is derived from an EMBL/GenBank/DDBJ whole genome shotgun (WGS) entry which is preliminary data.</text>
</comment>
<sequence>MVELRPIQSDAITAAGYDGTRRTLAVRYESGAVYEYFDVDPELYDELLGAQPHPWSRVGERVKSHRFRQLE</sequence>
<dbReference type="EMBL" id="BAABBV010000001">
    <property type="protein sequence ID" value="GAA4163386.1"/>
    <property type="molecule type" value="Genomic_DNA"/>
</dbReference>
<dbReference type="Proteomes" id="UP001415169">
    <property type="component" value="Unassembled WGS sequence"/>
</dbReference>
<protein>
    <recommendedName>
        <fullName evidence="1">KTSC domain-containing protein</fullName>
    </recommendedName>
</protein>
<reference evidence="2" key="2">
    <citation type="submission" date="2023-12" db="EMBL/GenBank/DDBJ databases">
        <authorList>
            <person name="Sun Q."/>
            <person name="Inoue M."/>
        </authorList>
    </citation>
    <scope>NUCLEOTIDE SEQUENCE</scope>
    <source>
        <strain evidence="2">JCM 17590</strain>
    </source>
</reference>
<evidence type="ECO:0000313" key="2">
    <source>
        <dbReference type="EMBL" id="GAA4163386.1"/>
    </source>
</evidence>
<name>A0ABP7ZLS9_9MICO</name>
<dbReference type="RefSeq" id="WP_344792004.1">
    <property type="nucleotide sequence ID" value="NZ_BAABBV010000001.1"/>
</dbReference>
<accession>A0ABP7ZLS9</accession>
<feature type="domain" description="KTSC" evidence="1">
    <location>
        <begin position="8"/>
        <end position="50"/>
    </location>
</feature>
<proteinExistence type="predicted"/>
<gene>
    <name evidence="2" type="ORF">GCM10022286_23780</name>
</gene>
<keyword evidence="3" id="KW-1185">Reference proteome</keyword>
<dbReference type="InterPro" id="IPR025309">
    <property type="entry name" value="KTSC_dom"/>
</dbReference>
<reference evidence="2" key="1">
    <citation type="journal article" date="2014" name="Int. J. Syst. Evol. Microbiol.">
        <title>Complete genome of a new Firmicutes species belonging to the dominant human colonic microbiota ('Ruminococcus bicirculans') reveals two chromosomes and a selective capacity to utilize plant glucans.</title>
        <authorList>
            <consortium name="NISC Comparative Sequencing Program"/>
            <person name="Wegmann U."/>
            <person name="Louis P."/>
            <person name="Goesmann A."/>
            <person name="Henrissat B."/>
            <person name="Duncan S.H."/>
            <person name="Flint H.J."/>
        </authorList>
    </citation>
    <scope>NUCLEOTIDE SEQUENCE</scope>
    <source>
        <strain evidence="2">JCM 17590</strain>
    </source>
</reference>
<dbReference type="Pfam" id="PF13619">
    <property type="entry name" value="KTSC"/>
    <property type="match status" value="1"/>
</dbReference>
<evidence type="ECO:0000259" key="1">
    <source>
        <dbReference type="Pfam" id="PF13619"/>
    </source>
</evidence>
<organism evidence="2 3">
    <name type="scientific">Gryllotalpicola daejeonensis</name>
    <dbReference type="NCBI Taxonomy" id="993087"/>
    <lineage>
        <taxon>Bacteria</taxon>
        <taxon>Bacillati</taxon>
        <taxon>Actinomycetota</taxon>
        <taxon>Actinomycetes</taxon>
        <taxon>Micrococcales</taxon>
        <taxon>Microbacteriaceae</taxon>
        <taxon>Gryllotalpicola</taxon>
    </lineage>
</organism>
<evidence type="ECO:0000313" key="3">
    <source>
        <dbReference type="Proteomes" id="UP001415169"/>
    </source>
</evidence>